<dbReference type="Pfam" id="PF24867">
    <property type="entry name" value="DUF7733"/>
    <property type="match status" value="1"/>
</dbReference>
<keyword evidence="1" id="KW-0472">Membrane</keyword>
<evidence type="ECO:0000259" key="2">
    <source>
        <dbReference type="Pfam" id="PF24867"/>
    </source>
</evidence>
<keyword evidence="4" id="KW-1185">Reference proteome</keyword>
<gene>
    <name evidence="3" type="ORF">TrVE_jg8601</name>
</gene>
<feature type="transmembrane region" description="Helical" evidence="1">
    <location>
        <begin position="6"/>
        <end position="25"/>
    </location>
</feature>
<feature type="transmembrane region" description="Helical" evidence="1">
    <location>
        <begin position="259"/>
        <end position="280"/>
    </location>
</feature>
<feature type="transmembrane region" description="Helical" evidence="1">
    <location>
        <begin position="117"/>
        <end position="136"/>
    </location>
</feature>
<evidence type="ECO:0000313" key="4">
    <source>
        <dbReference type="Proteomes" id="UP001165160"/>
    </source>
</evidence>
<comment type="caution">
    <text evidence="3">The sequence shown here is derived from an EMBL/GenBank/DDBJ whole genome shotgun (WGS) entry which is preliminary data.</text>
</comment>
<dbReference type="AlphaFoldDB" id="A0A9W7KU35"/>
<reference evidence="4" key="1">
    <citation type="journal article" date="2023" name="Commun. Biol.">
        <title>Genome analysis of Parmales, the sister group of diatoms, reveals the evolutionary specialization of diatoms from phago-mixotrophs to photoautotrophs.</title>
        <authorList>
            <person name="Ban H."/>
            <person name="Sato S."/>
            <person name="Yoshikawa S."/>
            <person name="Yamada K."/>
            <person name="Nakamura Y."/>
            <person name="Ichinomiya M."/>
            <person name="Sato N."/>
            <person name="Blanc-Mathieu R."/>
            <person name="Endo H."/>
            <person name="Kuwata A."/>
            <person name="Ogata H."/>
        </authorList>
    </citation>
    <scope>NUCLEOTIDE SEQUENCE [LARGE SCALE GENOMIC DNA]</scope>
    <source>
        <strain evidence="4">NIES 3699</strain>
    </source>
</reference>
<keyword evidence="1" id="KW-0812">Transmembrane</keyword>
<feature type="domain" description="DUF7733" evidence="2">
    <location>
        <begin position="106"/>
        <end position="288"/>
    </location>
</feature>
<accession>A0A9W7KU35</accession>
<dbReference type="Proteomes" id="UP001165160">
    <property type="component" value="Unassembled WGS sequence"/>
</dbReference>
<organism evidence="3 4">
    <name type="scientific">Triparma verrucosa</name>
    <dbReference type="NCBI Taxonomy" id="1606542"/>
    <lineage>
        <taxon>Eukaryota</taxon>
        <taxon>Sar</taxon>
        <taxon>Stramenopiles</taxon>
        <taxon>Ochrophyta</taxon>
        <taxon>Bolidophyceae</taxon>
        <taxon>Parmales</taxon>
        <taxon>Triparmaceae</taxon>
        <taxon>Triparma</taxon>
    </lineage>
</organism>
<dbReference type="InterPro" id="IPR056635">
    <property type="entry name" value="DUF7733"/>
</dbReference>
<dbReference type="EMBL" id="BRXX01000433">
    <property type="protein sequence ID" value="GMI11718.1"/>
    <property type="molecule type" value="Genomic_DNA"/>
</dbReference>
<name>A0A9W7KU35_9STRA</name>
<sequence length="304" mass="33650">MTLSVLTISLIYFTATTTNVAAFAFTHPSFQRSPRNRASYSLSPLFSDPGYSPRSEIFPPTNNDVIDLSLSFPGGDLPPPQPPRLPIRQHGRVLDLAGADSLPVTMMLLLHIKSSSALLHLPDFLFSTFLSIYVTFLHKMDVLPTFPREGMQYVPEQVKNPLGPSLVNSALFKTYQRVGSCVSLVVPLVYMFAKPKSLVTPSLLRLLYLLSSELFLSNIFSRINIALPLRMIVPISFALYRLQISAKSIFLAGSSVDRLVTGFTAAYWGAGLLCFLIPVATVKYFRAHMFNVEASEVTIKAIVQ</sequence>
<proteinExistence type="predicted"/>
<feature type="transmembrane region" description="Helical" evidence="1">
    <location>
        <begin position="214"/>
        <end position="239"/>
    </location>
</feature>
<evidence type="ECO:0000256" key="1">
    <source>
        <dbReference type="SAM" id="Phobius"/>
    </source>
</evidence>
<protein>
    <recommendedName>
        <fullName evidence="2">DUF7733 domain-containing protein</fullName>
    </recommendedName>
</protein>
<keyword evidence="1" id="KW-1133">Transmembrane helix</keyword>
<evidence type="ECO:0000313" key="3">
    <source>
        <dbReference type="EMBL" id="GMI11718.1"/>
    </source>
</evidence>